<dbReference type="RefSeq" id="WP_162664075.1">
    <property type="nucleotide sequence ID" value="NZ_CP048020.1"/>
</dbReference>
<dbReference type="SMART" id="SM00729">
    <property type="entry name" value="Elp3"/>
    <property type="match status" value="1"/>
</dbReference>
<reference evidence="7 8" key="1">
    <citation type="submission" date="2020-01" db="EMBL/GenBank/DDBJ databases">
        <title>Complete genome sequence of a human oral phylogroup 1 Treponema sp. strain ATCC 700766, originally isolated from periodontitis dental plaque.</title>
        <authorList>
            <person name="Chan Y."/>
            <person name="Huo Y.-B."/>
            <person name="Yu X.-L."/>
            <person name="Zeng H."/>
            <person name="Leung W.-K."/>
            <person name="Watt R.M."/>
        </authorList>
    </citation>
    <scope>NUCLEOTIDE SEQUENCE [LARGE SCALE GENOMIC DNA]</scope>
    <source>
        <strain evidence="7 8">OMZ 804</strain>
    </source>
</reference>
<evidence type="ECO:0000256" key="5">
    <source>
        <dbReference type="ARBA" id="ARBA00023014"/>
    </source>
</evidence>
<keyword evidence="3" id="KW-0479">Metal-binding</keyword>
<dbReference type="InterPro" id="IPR013785">
    <property type="entry name" value="Aldolase_TIM"/>
</dbReference>
<dbReference type="PROSITE" id="PS51918">
    <property type="entry name" value="RADICAL_SAM"/>
    <property type="match status" value="1"/>
</dbReference>
<evidence type="ECO:0000256" key="2">
    <source>
        <dbReference type="ARBA" id="ARBA00022691"/>
    </source>
</evidence>
<evidence type="ECO:0000313" key="7">
    <source>
        <dbReference type="EMBL" id="QHX43768.1"/>
    </source>
</evidence>
<evidence type="ECO:0000256" key="1">
    <source>
        <dbReference type="ARBA" id="ARBA00001966"/>
    </source>
</evidence>
<dbReference type="SFLD" id="SFLDS00029">
    <property type="entry name" value="Radical_SAM"/>
    <property type="match status" value="1"/>
</dbReference>
<evidence type="ECO:0000313" key="8">
    <source>
        <dbReference type="Proteomes" id="UP000464374"/>
    </source>
</evidence>
<keyword evidence="4" id="KW-0408">Iron</keyword>
<dbReference type="InterPro" id="IPR058240">
    <property type="entry name" value="rSAM_sf"/>
</dbReference>
<keyword evidence="5" id="KW-0411">Iron-sulfur</keyword>
<dbReference type="InterPro" id="IPR006638">
    <property type="entry name" value="Elp3/MiaA/NifB-like_rSAM"/>
</dbReference>
<feature type="domain" description="Radical SAM core" evidence="6">
    <location>
        <begin position="15"/>
        <end position="248"/>
    </location>
</feature>
<dbReference type="KEGG" id="trz:GWP43_10315"/>
<name>A0A6P1Y1S4_9SPIR</name>
<dbReference type="InterPro" id="IPR051198">
    <property type="entry name" value="BchE-like"/>
</dbReference>
<protein>
    <submittedName>
        <fullName evidence="7">B12-binding domain-containing radical SAM protein</fullName>
    </submittedName>
</protein>
<dbReference type="CDD" id="cd01335">
    <property type="entry name" value="Radical_SAM"/>
    <property type="match status" value="1"/>
</dbReference>
<dbReference type="Proteomes" id="UP000464374">
    <property type="component" value="Chromosome"/>
</dbReference>
<dbReference type="Pfam" id="PF04055">
    <property type="entry name" value="Radical_SAM"/>
    <property type="match status" value="1"/>
</dbReference>
<sequence length="299" mass="33832">MKYSLYDPYDYPLYRPPSEAYSLILQVTLGCSYNRCVFCGMYQTKKFRIKPIETVKQELAMFAEHYRRVDKVFLADGDALTAPTEYLVEVLDAIADVIPQCKRVSCYATHLNIRQKSPEELQLLASKGLTLLYLGVESGDDETLKFIRKGTTAAELIKLSYKVKDAGMELSATFILGINGAERDNTQHAIKTGEIISKMYLTYAGLLTLRLEDGSYLTKAAAEGKYTIVGIEEVVKELKLILENIHVEEMTAPVIFRSNHASNFLTLKGTLPQDRDAMLAQVNRVLERGVYPEHQKYYL</sequence>
<dbReference type="InterPro" id="IPR007197">
    <property type="entry name" value="rSAM"/>
</dbReference>
<dbReference type="SUPFAM" id="SSF102114">
    <property type="entry name" value="Radical SAM enzymes"/>
    <property type="match status" value="1"/>
</dbReference>
<dbReference type="PANTHER" id="PTHR43409:SF4">
    <property type="entry name" value="RADICAL SAM SUPERFAMILY PROTEIN"/>
    <property type="match status" value="1"/>
</dbReference>
<organism evidence="7 8">
    <name type="scientific">Treponema vincentii</name>
    <dbReference type="NCBI Taxonomy" id="69710"/>
    <lineage>
        <taxon>Bacteria</taxon>
        <taxon>Pseudomonadati</taxon>
        <taxon>Spirochaetota</taxon>
        <taxon>Spirochaetia</taxon>
        <taxon>Spirochaetales</taxon>
        <taxon>Treponemataceae</taxon>
        <taxon>Treponema</taxon>
    </lineage>
</organism>
<dbReference type="SFLD" id="SFLDG01082">
    <property type="entry name" value="B12-binding_domain_containing"/>
    <property type="match status" value="1"/>
</dbReference>
<accession>A0A6P1Y1S4</accession>
<dbReference type="AlphaFoldDB" id="A0A6P1Y1S4"/>
<keyword evidence="2" id="KW-0949">S-adenosyl-L-methionine</keyword>
<comment type="cofactor">
    <cofactor evidence="1">
        <name>[4Fe-4S] cluster</name>
        <dbReference type="ChEBI" id="CHEBI:49883"/>
    </cofactor>
</comment>
<evidence type="ECO:0000256" key="4">
    <source>
        <dbReference type="ARBA" id="ARBA00023004"/>
    </source>
</evidence>
<dbReference type="GO" id="GO:0051536">
    <property type="term" value="F:iron-sulfur cluster binding"/>
    <property type="evidence" value="ECO:0007669"/>
    <property type="project" value="UniProtKB-KW"/>
</dbReference>
<evidence type="ECO:0000259" key="6">
    <source>
        <dbReference type="PROSITE" id="PS51918"/>
    </source>
</evidence>
<dbReference type="EMBL" id="CP048020">
    <property type="protein sequence ID" value="QHX43768.1"/>
    <property type="molecule type" value="Genomic_DNA"/>
</dbReference>
<dbReference type="SFLD" id="SFLDG01095">
    <property type="entry name" value="Uncharacterised_Radical_SAM_Su"/>
    <property type="match status" value="1"/>
</dbReference>
<dbReference type="PROSITE" id="PS51257">
    <property type="entry name" value="PROKAR_LIPOPROTEIN"/>
    <property type="match status" value="1"/>
</dbReference>
<dbReference type="GO" id="GO:0003824">
    <property type="term" value="F:catalytic activity"/>
    <property type="evidence" value="ECO:0007669"/>
    <property type="project" value="InterPro"/>
</dbReference>
<dbReference type="GO" id="GO:0046872">
    <property type="term" value="F:metal ion binding"/>
    <property type="evidence" value="ECO:0007669"/>
    <property type="project" value="UniProtKB-KW"/>
</dbReference>
<gene>
    <name evidence="7" type="ORF">GWP43_10315</name>
</gene>
<dbReference type="PANTHER" id="PTHR43409">
    <property type="entry name" value="ANAEROBIC MAGNESIUM-PROTOPORPHYRIN IX MONOMETHYL ESTER CYCLASE-RELATED"/>
    <property type="match status" value="1"/>
</dbReference>
<dbReference type="Gene3D" id="3.20.20.70">
    <property type="entry name" value="Aldolase class I"/>
    <property type="match status" value="1"/>
</dbReference>
<proteinExistence type="predicted"/>
<evidence type="ECO:0000256" key="3">
    <source>
        <dbReference type="ARBA" id="ARBA00022723"/>
    </source>
</evidence>